<protein>
    <recommendedName>
        <fullName evidence="4">Zinc knuckle CX2CX3GHX4C domain-containing protein</fullName>
    </recommendedName>
</protein>
<proteinExistence type="predicted"/>
<evidence type="ECO:0008006" key="4">
    <source>
        <dbReference type="Google" id="ProtNLM"/>
    </source>
</evidence>
<evidence type="ECO:0000256" key="1">
    <source>
        <dbReference type="SAM" id="MobiDB-lite"/>
    </source>
</evidence>
<reference evidence="3" key="1">
    <citation type="submission" date="2019-06" db="EMBL/GenBank/DDBJ databases">
        <authorList>
            <person name="Broberg M."/>
        </authorList>
    </citation>
    <scope>NUCLEOTIDE SEQUENCE [LARGE SCALE GENOMIC DNA]</scope>
</reference>
<organism evidence="2 3">
    <name type="scientific">Clonostachys solani</name>
    <dbReference type="NCBI Taxonomy" id="160281"/>
    <lineage>
        <taxon>Eukaryota</taxon>
        <taxon>Fungi</taxon>
        <taxon>Dikarya</taxon>
        <taxon>Ascomycota</taxon>
        <taxon>Pezizomycotina</taxon>
        <taxon>Sordariomycetes</taxon>
        <taxon>Hypocreomycetidae</taxon>
        <taxon>Hypocreales</taxon>
        <taxon>Bionectriaceae</taxon>
        <taxon>Clonostachys</taxon>
    </lineage>
</organism>
<dbReference type="OrthoDB" id="5151375at2759"/>
<sequence length="407" mass="46092">MDPVREILFNCCNMLGFQGVRNLKDLGIMKQATLEKKLRKNGQRLESNSIASIYMAWMAEHIAKSPSWEEGTPAWKMCMYLKDSGCGGIDAVRIWNDMLLLARMGSRLQKPESERLHDRGRLVEKVIIVVLLPTSDLRDVAKEVGEDHCTADCPFLSKSKIAERTPPGYVCKNCGSIRHFDYACPRNNVENLQKSQDTTAMKEDQSENAYWAESAYGEQRSALETRDSPELQYGDHCPETSKDRSIIWKESTPFDGRLTPWSEDDVSQDQTVNNLGRQETSEDRISLQEADDFLTEMGKEIQEATLPVSNVEGSSLSGARHGRALDGSPPRKMQKRQHPVDEMSMCDEAKSSVEVHRTPKSLDRDPPHHDGVISLFHHRENVLVNRVRRSSAADMWPESTERVDGQE</sequence>
<feature type="compositionally biased region" description="Polar residues" evidence="1">
    <location>
        <begin position="307"/>
        <end position="317"/>
    </location>
</feature>
<comment type="caution">
    <text evidence="2">The sequence shown here is derived from an EMBL/GenBank/DDBJ whole genome shotgun (WGS) entry which is preliminary data.</text>
</comment>
<keyword evidence="3" id="KW-1185">Reference proteome</keyword>
<dbReference type="AlphaFoldDB" id="A0A9N9Z480"/>
<evidence type="ECO:0000313" key="3">
    <source>
        <dbReference type="Proteomes" id="UP000775872"/>
    </source>
</evidence>
<evidence type="ECO:0000313" key="2">
    <source>
        <dbReference type="EMBL" id="CAH0048769.1"/>
    </source>
</evidence>
<feature type="compositionally biased region" description="Basic and acidic residues" evidence="1">
    <location>
        <begin position="236"/>
        <end position="247"/>
    </location>
</feature>
<feature type="compositionally biased region" description="Polar residues" evidence="1">
    <location>
        <begin position="268"/>
        <end position="278"/>
    </location>
</feature>
<dbReference type="EMBL" id="CABFOC020000035">
    <property type="protein sequence ID" value="CAH0048769.1"/>
    <property type="molecule type" value="Genomic_DNA"/>
</dbReference>
<name>A0A9N9Z480_9HYPO</name>
<gene>
    <name evidence="2" type="ORF">CSOL1703_00000716</name>
</gene>
<feature type="region of interest" description="Disordered" evidence="1">
    <location>
        <begin position="305"/>
        <end position="349"/>
    </location>
</feature>
<feature type="region of interest" description="Disordered" evidence="1">
    <location>
        <begin position="225"/>
        <end position="284"/>
    </location>
</feature>
<reference evidence="2 3" key="2">
    <citation type="submission" date="2021-10" db="EMBL/GenBank/DDBJ databases">
        <authorList>
            <person name="Piombo E."/>
        </authorList>
    </citation>
    <scope>NUCLEOTIDE SEQUENCE [LARGE SCALE GENOMIC DNA]</scope>
</reference>
<dbReference type="Proteomes" id="UP000775872">
    <property type="component" value="Unassembled WGS sequence"/>
</dbReference>
<accession>A0A9N9Z480</accession>